<sequence>MSFIAKSLSAVGSRLFTTSTAPDGHKTLEASPEESDAGSPGSSHEHPHKHRAKHQHNPQVLSSPTSPVRHITSTASGLRRPSNRRRESKSDLADEKRLLGDYTTPADAVIITPPNATTFKKHKPITGGHRPMNTMAGPMISNIQVPPRAAQRTYGDNPPFIEPGTISCTGGQTLAPCVASIATTSREA</sequence>
<dbReference type="Proteomes" id="UP000799750">
    <property type="component" value="Unassembled WGS sequence"/>
</dbReference>
<protein>
    <submittedName>
        <fullName evidence="2">Uncharacterized protein</fullName>
    </submittedName>
</protein>
<name>A0A6A6QXF2_9PEZI</name>
<dbReference type="AlphaFoldDB" id="A0A6A6QXF2"/>
<keyword evidence="3" id="KW-1185">Reference proteome</keyword>
<accession>A0A6A6QXF2</accession>
<dbReference type="EMBL" id="MU004187">
    <property type="protein sequence ID" value="KAF2497138.1"/>
    <property type="molecule type" value="Genomic_DNA"/>
</dbReference>
<feature type="compositionally biased region" description="Polar residues" evidence="1">
    <location>
        <begin position="57"/>
        <end position="76"/>
    </location>
</feature>
<gene>
    <name evidence="2" type="ORF">BU16DRAFT_350407</name>
</gene>
<feature type="region of interest" description="Disordered" evidence="1">
    <location>
        <begin position="1"/>
        <end position="99"/>
    </location>
</feature>
<evidence type="ECO:0000313" key="3">
    <source>
        <dbReference type="Proteomes" id="UP000799750"/>
    </source>
</evidence>
<proteinExistence type="predicted"/>
<evidence type="ECO:0000313" key="2">
    <source>
        <dbReference type="EMBL" id="KAF2497138.1"/>
    </source>
</evidence>
<feature type="compositionally biased region" description="Basic and acidic residues" evidence="1">
    <location>
        <begin position="84"/>
        <end position="99"/>
    </location>
</feature>
<evidence type="ECO:0000256" key="1">
    <source>
        <dbReference type="SAM" id="MobiDB-lite"/>
    </source>
</evidence>
<organism evidence="2 3">
    <name type="scientific">Lophium mytilinum</name>
    <dbReference type="NCBI Taxonomy" id="390894"/>
    <lineage>
        <taxon>Eukaryota</taxon>
        <taxon>Fungi</taxon>
        <taxon>Dikarya</taxon>
        <taxon>Ascomycota</taxon>
        <taxon>Pezizomycotina</taxon>
        <taxon>Dothideomycetes</taxon>
        <taxon>Pleosporomycetidae</taxon>
        <taxon>Mytilinidiales</taxon>
        <taxon>Mytilinidiaceae</taxon>
        <taxon>Lophium</taxon>
    </lineage>
</organism>
<feature type="compositionally biased region" description="Basic residues" evidence="1">
    <location>
        <begin position="46"/>
        <end position="56"/>
    </location>
</feature>
<reference evidence="2" key="1">
    <citation type="journal article" date="2020" name="Stud. Mycol.">
        <title>101 Dothideomycetes genomes: a test case for predicting lifestyles and emergence of pathogens.</title>
        <authorList>
            <person name="Haridas S."/>
            <person name="Albert R."/>
            <person name="Binder M."/>
            <person name="Bloem J."/>
            <person name="Labutti K."/>
            <person name="Salamov A."/>
            <person name="Andreopoulos B."/>
            <person name="Baker S."/>
            <person name="Barry K."/>
            <person name="Bills G."/>
            <person name="Bluhm B."/>
            <person name="Cannon C."/>
            <person name="Castanera R."/>
            <person name="Culley D."/>
            <person name="Daum C."/>
            <person name="Ezra D."/>
            <person name="Gonzalez J."/>
            <person name="Henrissat B."/>
            <person name="Kuo A."/>
            <person name="Liang C."/>
            <person name="Lipzen A."/>
            <person name="Lutzoni F."/>
            <person name="Magnuson J."/>
            <person name="Mondo S."/>
            <person name="Nolan M."/>
            <person name="Ohm R."/>
            <person name="Pangilinan J."/>
            <person name="Park H.-J."/>
            <person name="Ramirez L."/>
            <person name="Alfaro M."/>
            <person name="Sun H."/>
            <person name="Tritt A."/>
            <person name="Yoshinaga Y."/>
            <person name="Zwiers L.-H."/>
            <person name="Turgeon B."/>
            <person name="Goodwin S."/>
            <person name="Spatafora J."/>
            <person name="Crous P."/>
            <person name="Grigoriev I."/>
        </authorList>
    </citation>
    <scope>NUCLEOTIDE SEQUENCE</scope>
    <source>
        <strain evidence="2">CBS 269.34</strain>
    </source>
</reference>